<dbReference type="Gene3D" id="3.40.50.300">
    <property type="entry name" value="P-loop containing nucleotide triphosphate hydrolases"/>
    <property type="match status" value="1"/>
</dbReference>
<dbReference type="Pfam" id="PF00004">
    <property type="entry name" value="AAA"/>
    <property type="match status" value="1"/>
</dbReference>
<dbReference type="InterPro" id="IPR003959">
    <property type="entry name" value="ATPase_AAA_core"/>
</dbReference>
<feature type="domain" description="ATPase AAA-type core" evidence="2">
    <location>
        <begin position="193"/>
        <end position="308"/>
    </location>
</feature>
<feature type="compositionally biased region" description="Basic residues" evidence="1">
    <location>
        <begin position="1430"/>
        <end position="1447"/>
    </location>
</feature>
<feature type="region of interest" description="Disordered" evidence="1">
    <location>
        <begin position="1426"/>
        <end position="1447"/>
    </location>
</feature>
<dbReference type="InterPro" id="IPR035994">
    <property type="entry name" value="Nucleoside_phosphorylase_sf"/>
</dbReference>
<evidence type="ECO:0000313" key="4">
    <source>
        <dbReference type="Proteomes" id="UP000536179"/>
    </source>
</evidence>
<evidence type="ECO:0000313" key="3">
    <source>
        <dbReference type="EMBL" id="MBB3204963.1"/>
    </source>
</evidence>
<dbReference type="SUPFAM" id="SSF53167">
    <property type="entry name" value="Purine and uridine phosphorylases"/>
    <property type="match status" value="1"/>
</dbReference>
<evidence type="ECO:0000259" key="2">
    <source>
        <dbReference type="Pfam" id="PF00004"/>
    </source>
</evidence>
<proteinExistence type="predicted"/>
<dbReference type="SUPFAM" id="SSF52540">
    <property type="entry name" value="P-loop containing nucleoside triphosphate hydrolases"/>
    <property type="match status" value="1"/>
</dbReference>
<keyword evidence="4" id="KW-1185">Reference proteome</keyword>
<dbReference type="Proteomes" id="UP000536179">
    <property type="component" value="Unassembled WGS sequence"/>
</dbReference>
<evidence type="ECO:0000256" key="1">
    <source>
        <dbReference type="SAM" id="MobiDB-lite"/>
    </source>
</evidence>
<dbReference type="InterPro" id="IPR027417">
    <property type="entry name" value="P-loop_NTPase"/>
</dbReference>
<dbReference type="GO" id="GO:0016887">
    <property type="term" value="F:ATP hydrolysis activity"/>
    <property type="evidence" value="ECO:0007669"/>
    <property type="project" value="InterPro"/>
</dbReference>
<accession>A0A7W5DUU5</accession>
<comment type="caution">
    <text evidence="3">The sequence shown here is derived from an EMBL/GenBank/DDBJ whole genome shotgun (WGS) entry which is preliminary data.</text>
</comment>
<gene>
    <name evidence="3" type="ORF">FHS27_000730</name>
</gene>
<dbReference type="GO" id="GO:0005524">
    <property type="term" value="F:ATP binding"/>
    <property type="evidence" value="ECO:0007669"/>
    <property type="project" value="InterPro"/>
</dbReference>
<organism evidence="3 4">
    <name type="scientific">Aporhodopirellula rubra</name>
    <dbReference type="NCBI Taxonomy" id="980271"/>
    <lineage>
        <taxon>Bacteria</taxon>
        <taxon>Pseudomonadati</taxon>
        <taxon>Planctomycetota</taxon>
        <taxon>Planctomycetia</taxon>
        <taxon>Pirellulales</taxon>
        <taxon>Pirellulaceae</taxon>
        <taxon>Aporhodopirellula</taxon>
    </lineage>
</organism>
<dbReference type="GO" id="GO:0009116">
    <property type="term" value="P:nucleoside metabolic process"/>
    <property type="evidence" value="ECO:0007669"/>
    <property type="project" value="InterPro"/>
</dbReference>
<name>A0A7W5DUU5_9BACT</name>
<reference evidence="3 4" key="1">
    <citation type="submission" date="2020-08" db="EMBL/GenBank/DDBJ databases">
        <title>Genomic Encyclopedia of Type Strains, Phase III (KMG-III): the genomes of soil and plant-associated and newly described type strains.</title>
        <authorList>
            <person name="Whitman W."/>
        </authorList>
    </citation>
    <scope>NUCLEOTIDE SEQUENCE [LARGE SCALE GENOMIC DNA]</scope>
    <source>
        <strain evidence="3 4">CECT 8075</strain>
    </source>
</reference>
<protein>
    <submittedName>
        <fullName evidence="3">SpoVK/Ycf46/Vps4 family AAA+-type ATPase</fullName>
    </submittedName>
</protein>
<dbReference type="EMBL" id="JACHXU010000002">
    <property type="protein sequence ID" value="MBB3204963.1"/>
    <property type="molecule type" value="Genomic_DNA"/>
</dbReference>
<dbReference type="Gene3D" id="3.40.50.1580">
    <property type="entry name" value="Nucleoside phosphorylase domain"/>
    <property type="match status" value="1"/>
</dbReference>
<sequence>MYGPTDFRKKVLDAIEHHFPSNGDLRPPIFRPDVLATSNVLLKQYELLEEWKKAARQISHVEMEAGGVYHAARHGGEHEIPLLCVRGISDIVGYKRSGEWTNFACQSAAALFQALLIQLPRDVWGNSLSNSRQISVGPESARESTMPTVGAMSAAFKQSSQTLMSMVVDDDERIERVEENEIESTLNEKTTALLLGPPGSGKTCLLAKVAQDATDRGLVTLALKADMFPHDLCFGEWGRRVLDLDVALFDAVKAVSTNTSVLVVVDQLDALASTVDLTSSRLNEIVEFVARCSELPNVSVLCSCRDFDYTYDTRFRRLNSKTISLALPTWESVSERLTSQGIPNANDWSDEFKEVLRTPQHLGVFLRSYSDTGNVSPFDSYQTMLGDSWSRAVVSNEERQLLQDLTKKLVATESIWTPLVSFQECSSTITALQAKGILRTEDQSLGFAHQTLLEYAKARFFTESEVSLCTFVLESGRQDSVLVRPTVWSVLTYLRRADERRYREEIERLFSSELRLHLRFLLIDFVCRQDKPHEFEVALIGVRLSQPDERTRILIAIRGKERWFRAFHATHFPDIMRLEPYDQWPMVALVSESWDFAFSECLKLVTKHWLPHEKFDQLTHRVIRECGRWTGETIAVVNRLIDRDNSDEAPYWIEDLVATVSASAPEKAGALFVRAMTRIESNLDASDRSPSRYDSPIERSKGWYDLPEIAKASPSSFLSDAWPWAVKAIQKHHKEHVGSVLYSYAGYCLAMEENEWRRESSVLTAIDAAIDAVSQDDPKQFIEITEPTWRSENAVVHRLICRGLVKCARSHPGKCLDYLLGDRRRMSVGRYAETRQSDSVAVIKAIYPALDKSEQTRLLNAIRSWSKYRDDVDQCEDQKKWDREDRLHLLSAIPGNLQSPELASQIADEKIAIPEWDRERIRSRSGFVRQIPPMTTDEMRSASDAEIVDAFSKPTVDRSMRERKEIDGGWEEPGDATACEGELAELTKENPRRGMAIMRTLANAGRVQHVGRAFRALGESDIASQDIFDFIVEIEPYGRTSEDFRYDASFMLYHRSERKIGLPDEICDLLEEWLQMPWDHESSTLVKSDPKPWEGKETILWERTGGILDTDKSFFTLMALTAGLLDGTPPDFDEWIRVLTEHLSREVSSSTWQTFCPELRWLRLETCDRDDARTLLTTVFSKFPSLPRTASGLRLIAYVSDLLEETEMQTQLRSMRNSDDALTQQGYGELLTVLAMREDEHRWASEWLDAELASVSGNAALEPVAVGIGFAASRLWSELDQPGKASSILVQLLRSSSEKVWHATGTVFWMSKSIEAGEPTEKLLGAFANYPLALDARATSEMLEHACAILPHCRSAILRVCQALVETRYEELKQMGFDAYTVGPSLVEVSMTLQRFQDTRSGGLALLENLLRAGLDDADAVLDEVDLHPKGTKSKPRRPRRKRRRKS</sequence>